<evidence type="ECO:0000259" key="6">
    <source>
        <dbReference type="Pfam" id="PF08281"/>
    </source>
</evidence>
<dbReference type="Gene3D" id="1.10.1740.10">
    <property type="match status" value="1"/>
</dbReference>
<protein>
    <submittedName>
        <fullName evidence="7">Putative RNA polymerase sigma factor FecI</fullName>
    </submittedName>
</protein>
<comment type="similarity">
    <text evidence="1">Belongs to the sigma-70 factor family. ECF subfamily.</text>
</comment>
<keyword evidence="2" id="KW-0805">Transcription regulation</keyword>
<name>A0A8J3DXQ7_9RHOB</name>
<dbReference type="Pfam" id="PF08281">
    <property type="entry name" value="Sigma70_r4_2"/>
    <property type="match status" value="1"/>
</dbReference>
<feature type="domain" description="RNA polymerase sigma factor 70 region 4 type 2" evidence="6">
    <location>
        <begin position="106"/>
        <end position="144"/>
    </location>
</feature>
<dbReference type="Pfam" id="PF04542">
    <property type="entry name" value="Sigma70_r2"/>
    <property type="match status" value="1"/>
</dbReference>
<evidence type="ECO:0000313" key="8">
    <source>
        <dbReference type="Proteomes" id="UP000602745"/>
    </source>
</evidence>
<dbReference type="InterPro" id="IPR014284">
    <property type="entry name" value="RNA_pol_sigma-70_dom"/>
</dbReference>
<evidence type="ECO:0000256" key="1">
    <source>
        <dbReference type="ARBA" id="ARBA00010641"/>
    </source>
</evidence>
<dbReference type="AlphaFoldDB" id="A0A8J3DXQ7"/>
<dbReference type="SUPFAM" id="SSF88946">
    <property type="entry name" value="Sigma2 domain of RNA polymerase sigma factors"/>
    <property type="match status" value="1"/>
</dbReference>
<dbReference type="Proteomes" id="UP000602745">
    <property type="component" value="Unassembled WGS sequence"/>
</dbReference>
<evidence type="ECO:0000256" key="2">
    <source>
        <dbReference type="ARBA" id="ARBA00023015"/>
    </source>
</evidence>
<dbReference type="InterPro" id="IPR013325">
    <property type="entry name" value="RNA_pol_sigma_r2"/>
</dbReference>
<dbReference type="PANTHER" id="PTHR43133">
    <property type="entry name" value="RNA POLYMERASE ECF-TYPE SIGMA FACTO"/>
    <property type="match status" value="1"/>
</dbReference>
<dbReference type="PANTHER" id="PTHR43133:SF63">
    <property type="entry name" value="RNA POLYMERASE SIGMA FACTOR FECI-RELATED"/>
    <property type="match status" value="1"/>
</dbReference>
<dbReference type="SUPFAM" id="SSF88659">
    <property type="entry name" value="Sigma3 and sigma4 domains of RNA polymerase sigma factors"/>
    <property type="match status" value="1"/>
</dbReference>
<dbReference type="GO" id="GO:0003677">
    <property type="term" value="F:DNA binding"/>
    <property type="evidence" value="ECO:0007669"/>
    <property type="project" value="InterPro"/>
</dbReference>
<dbReference type="InterPro" id="IPR039425">
    <property type="entry name" value="RNA_pol_sigma-70-like"/>
</dbReference>
<feature type="domain" description="RNA polymerase sigma-70 region 2" evidence="5">
    <location>
        <begin position="8"/>
        <end position="72"/>
    </location>
</feature>
<keyword evidence="4" id="KW-0804">Transcription</keyword>
<evidence type="ECO:0000259" key="5">
    <source>
        <dbReference type="Pfam" id="PF04542"/>
    </source>
</evidence>
<evidence type="ECO:0000313" key="7">
    <source>
        <dbReference type="EMBL" id="GGE52039.1"/>
    </source>
</evidence>
<dbReference type="InterPro" id="IPR007627">
    <property type="entry name" value="RNA_pol_sigma70_r2"/>
</dbReference>
<sequence length="166" mass="19019">MIWDVQRLFLQHASEIDRFLRRRGHNPETAADLTQDTFVRVLTATPDDRSNPRAYLHQIARNLSVDLVRRSRIAPHVDVSDEDLARVADSAPSPEAVVYDRQRLAIVEQALEELPAQTRAAFEMHRMGEKTLAEAALELGLSVSYTWKLVREAYHHLRARLKDDAI</sequence>
<dbReference type="InterPro" id="IPR036388">
    <property type="entry name" value="WH-like_DNA-bd_sf"/>
</dbReference>
<dbReference type="GO" id="GO:0006352">
    <property type="term" value="P:DNA-templated transcription initiation"/>
    <property type="evidence" value="ECO:0007669"/>
    <property type="project" value="InterPro"/>
</dbReference>
<dbReference type="GO" id="GO:0016987">
    <property type="term" value="F:sigma factor activity"/>
    <property type="evidence" value="ECO:0007669"/>
    <property type="project" value="UniProtKB-KW"/>
</dbReference>
<organism evidence="7 8">
    <name type="scientific">Agaricicola taiwanensis</name>
    <dbReference type="NCBI Taxonomy" id="591372"/>
    <lineage>
        <taxon>Bacteria</taxon>
        <taxon>Pseudomonadati</taxon>
        <taxon>Pseudomonadota</taxon>
        <taxon>Alphaproteobacteria</taxon>
        <taxon>Rhodobacterales</taxon>
        <taxon>Paracoccaceae</taxon>
        <taxon>Agaricicola</taxon>
    </lineage>
</organism>
<dbReference type="Gene3D" id="1.10.10.10">
    <property type="entry name" value="Winged helix-like DNA-binding domain superfamily/Winged helix DNA-binding domain"/>
    <property type="match status" value="1"/>
</dbReference>
<dbReference type="RefSeq" id="WP_188410773.1">
    <property type="nucleotide sequence ID" value="NZ_BMCP01000005.1"/>
</dbReference>
<evidence type="ECO:0000256" key="3">
    <source>
        <dbReference type="ARBA" id="ARBA00023082"/>
    </source>
</evidence>
<dbReference type="NCBIfam" id="TIGR02937">
    <property type="entry name" value="sigma70-ECF"/>
    <property type="match status" value="1"/>
</dbReference>
<dbReference type="InterPro" id="IPR013249">
    <property type="entry name" value="RNA_pol_sigma70_r4_t2"/>
</dbReference>
<keyword evidence="3" id="KW-0731">Sigma factor</keyword>
<dbReference type="EMBL" id="BMCP01000005">
    <property type="protein sequence ID" value="GGE52039.1"/>
    <property type="molecule type" value="Genomic_DNA"/>
</dbReference>
<comment type="caution">
    <text evidence="7">The sequence shown here is derived from an EMBL/GenBank/DDBJ whole genome shotgun (WGS) entry which is preliminary data.</text>
</comment>
<accession>A0A8J3DXQ7</accession>
<keyword evidence="8" id="KW-1185">Reference proteome</keyword>
<reference evidence="7" key="2">
    <citation type="submission" date="2020-09" db="EMBL/GenBank/DDBJ databases">
        <authorList>
            <person name="Sun Q."/>
            <person name="Sedlacek I."/>
        </authorList>
    </citation>
    <scope>NUCLEOTIDE SEQUENCE</scope>
    <source>
        <strain evidence="7">CCM 7684</strain>
    </source>
</reference>
<gene>
    <name evidence="7" type="primary">fecI</name>
    <name evidence="7" type="ORF">GCM10007276_31390</name>
</gene>
<reference evidence="7" key="1">
    <citation type="journal article" date="2014" name="Int. J. Syst. Evol. Microbiol.">
        <title>Complete genome sequence of Corynebacterium casei LMG S-19264T (=DSM 44701T), isolated from a smear-ripened cheese.</title>
        <authorList>
            <consortium name="US DOE Joint Genome Institute (JGI-PGF)"/>
            <person name="Walter F."/>
            <person name="Albersmeier A."/>
            <person name="Kalinowski J."/>
            <person name="Ruckert C."/>
        </authorList>
    </citation>
    <scope>NUCLEOTIDE SEQUENCE</scope>
    <source>
        <strain evidence="7">CCM 7684</strain>
    </source>
</reference>
<evidence type="ECO:0000256" key="4">
    <source>
        <dbReference type="ARBA" id="ARBA00023163"/>
    </source>
</evidence>
<proteinExistence type="inferred from homology"/>
<dbReference type="InterPro" id="IPR013324">
    <property type="entry name" value="RNA_pol_sigma_r3/r4-like"/>
</dbReference>